<organism evidence="6 7">
    <name type="scientific">Methylobacter tundripaludum</name>
    <dbReference type="NCBI Taxonomy" id="173365"/>
    <lineage>
        <taxon>Bacteria</taxon>
        <taxon>Pseudomonadati</taxon>
        <taxon>Pseudomonadota</taxon>
        <taxon>Gammaproteobacteria</taxon>
        <taxon>Methylococcales</taxon>
        <taxon>Methylococcaceae</taxon>
        <taxon>Methylobacter</taxon>
    </lineage>
</organism>
<keyword evidence="1 4" id="KW-0812">Transmembrane</keyword>
<dbReference type="Gene3D" id="1.20.1250.20">
    <property type="entry name" value="MFS general substrate transporter like domains"/>
    <property type="match status" value="2"/>
</dbReference>
<feature type="transmembrane region" description="Helical" evidence="4">
    <location>
        <begin position="363"/>
        <end position="384"/>
    </location>
</feature>
<feature type="domain" description="Major facilitator superfamily (MFS) profile" evidence="5">
    <location>
        <begin position="11"/>
        <end position="388"/>
    </location>
</feature>
<accession>A0A2S6HIG6</accession>
<comment type="caution">
    <text evidence="6">The sequence shown here is derived from an EMBL/GenBank/DDBJ whole genome shotgun (WGS) entry which is preliminary data.</text>
</comment>
<proteinExistence type="predicted"/>
<keyword evidence="3 4" id="KW-0472">Membrane</keyword>
<dbReference type="Pfam" id="PF07690">
    <property type="entry name" value="MFS_1"/>
    <property type="match status" value="1"/>
</dbReference>
<dbReference type="EMBL" id="PTIZ01000002">
    <property type="protein sequence ID" value="PPK77275.1"/>
    <property type="molecule type" value="Genomic_DNA"/>
</dbReference>
<feature type="transmembrane region" description="Helical" evidence="4">
    <location>
        <begin position="79"/>
        <end position="100"/>
    </location>
</feature>
<feature type="transmembrane region" description="Helical" evidence="4">
    <location>
        <begin position="274"/>
        <end position="293"/>
    </location>
</feature>
<dbReference type="PANTHER" id="PTHR23518">
    <property type="entry name" value="C-METHYLTRANSFERASE"/>
    <property type="match status" value="1"/>
</dbReference>
<evidence type="ECO:0000256" key="2">
    <source>
        <dbReference type="ARBA" id="ARBA00022989"/>
    </source>
</evidence>
<feature type="transmembrane region" description="Helical" evidence="4">
    <location>
        <begin position="337"/>
        <end position="357"/>
    </location>
</feature>
<sequence length="396" mass="42801">MLKTLFALPRTVWLLGLVSFFNDAASELVYPLVPIYLASVLMAGPKALGLIEGIAEATGSLLKLFSGVMSDRLQSTKHWVVGGYTVAAIARPLLAFTTAWPMVLVLRFADRVGKGLRTSPRDALLALTVTKEHRGLAFGLHRAMDNAGAVVGPLLAAWLLVEHVPLKDVFLWASLGGVIAVILALSVKEPKRDADTPVQPFNWSLKALPAPFKRYLLVVALFTLGNASNMFLLLRAKDMGLPEYQVPLLWALVSLTAALFSAPLSAMSDKVGRVRLIIGGWMVYSVFYLLLGLNGQPSLVWPLFAFYGLFMAATEGAEKALVADMVPVEVLGTAYGWFNLTAGIMLLPASIIFGWLWQATSPLAAFGFSAACALFAALLLRVWVSPLHFCNPSKST</sequence>
<evidence type="ECO:0000256" key="4">
    <source>
        <dbReference type="SAM" id="Phobius"/>
    </source>
</evidence>
<reference evidence="6 7" key="1">
    <citation type="submission" date="2018-02" db="EMBL/GenBank/DDBJ databases">
        <title>Subsurface microbial communities from deep shales in Ohio and West Virginia, USA.</title>
        <authorList>
            <person name="Wrighton K."/>
        </authorList>
    </citation>
    <scope>NUCLEOTIDE SEQUENCE [LARGE SCALE GENOMIC DNA]</scope>
    <source>
        <strain evidence="6 7">OWC-DMM</strain>
    </source>
</reference>
<dbReference type="AlphaFoldDB" id="A0A2S6HIG6"/>
<evidence type="ECO:0000256" key="3">
    <source>
        <dbReference type="ARBA" id="ARBA00023136"/>
    </source>
</evidence>
<dbReference type="InterPro" id="IPR036259">
    <property type="entry name" value="MFS_trans_sf"/>
</dbReference>
<dbReference type="RefSeq" id="WP_104427961.1">
    <property type="nucleotide sequence ID" value="NZ_PTIZ01000002.1"/>
</dbReference>
<dbReference type="PROSITE" id="PS50850">
    <property type="entry name" value="MFS"/>
    <property type="match status" value="1"/>
</dbReference>
<dbReference type="PANTHER" id="PTHR23518:SF2">
    <property type="entry name" value="MAJOR FACILITATOR SUPERFAMILY TRANSPORTER"/>
    <property type="match status" value="1"/>
</dbReference>
<dbReference type="InterPro" id="IPR020846">
    <property type="entry name" value="MFS_dom"/>
</dbReference>
<feature type="transmembrane region" description="Helical" evidence="4">
    <location>
        <begin position="215"/>
        <end position="236"/>
    </location>
</feature>
<feature type="transmembrane region" description="Helical" evidence="4">
    <location>
        <begin position="248"/>
        <end position="267"/>
    </location>
</feature>
<evidence type="ECO:0000259" key="5">
    <source>
        <dbReference type="PROSITE" id="PS50850"/>
    </source>
</evidence>
<protein>
    <submittedName>
        <fullName evidence="6">MFS-type transporter involved in bile tolerance (Atg22 family)</fullName>
    </submittedName>
</protein>
<dbReference type="SUPFAM" id="SSF103473">
    <property type="entry name" value="MFS general substrate transporter"/>
    <property type="match status" value="1"/>
</dbReference>
<evidence type="ECO:0000313" key="6">
    <source>
        <dbReference type="EMBL" id="PPK77275.1"/>
    </source>
</evidence>
<feature type="transmembrane region" description="Helical" evidence="4">
    <location>
        <begin position="169"/>
        <end position="187"/>
    </location>
</feature>
<name>A0A2S6HIG6_9GAMM</name>
<dbReference type="CDD" id="cd17370">
    <property type="entry name" value="MFS_MJ1317_like"/>
    <property type="match status" value="1"/>
</dbReference>
<gene>
    <name evidence="6" type="ORF">B0F87_102386</name>
</gene>
<evidence type="ECO:0000256" key="1">
    <source>
        <dbReference type="ARBA" id="ARBA00022692"/>
    </source>
</evidence>
<dbReference type="Proteomes" id="UP000240010">
    <property type="component" value="Unassembled WGS sequence"/>
</dbReference>
<dbReference type="InterPro" id="IPR011701">
    <property type="entry name" value="MFS"/>
</dbReference>
<evidence type="ECO:0000313" key="7">
    <source>
        <dbReference type="Proteomes" id="UP000240010"/>
    </source>
</evidence>
<dbReference type="GO" id="GO:0022857">
    <property type="term" value="F:transmembrane transporter activity"/>
    <property type="evidence" value="ECO:0007669"/>
    <property type="project" value="InterPro"/>
</dbReference>
<keyword evidence="2 4" id="KW-1133">Transmembrane helix</keyword>